<comment type="subcellular location">
    <subcellularLocation>
        <location evidence="1">Cell membrane</location>
        <topology evidence="1">Multi-pass membrane protein</topology>
    </subcellularLocation>
</comment>
<evidence type="ECO:0000256" key="2">
    <source>
        <dbReference type="ARBA" id="ARBA00022475"/>
    </source>
</evidence>
<gene>
    <name evidence="7" type="ORF">RYX45_15965</name>
</gene>
<sequence length="276" mass="31210">MEGNHHHHHHHHAMDGTSFVMAEWILATPFIILLAAYLTAVIISNRTHKKWPVYRVVLWIAGTILAILSVLGPLAQLAHGDFVWHMAGHLFLGMLAPLFMVLAAPMTLFLRTLPTHAARKVTTILKSKFAVFYTDPIVASILNIGGLWILYTTELYTLMHEYVILHILIHFHVFLAGYLFTLSMIYIDPMPHIRSYLYRAVVLVLALAGHGILSKYIYANPPEGVLRAQAEAGGMLMYYGGDAVDVIIIFILCLHWYRATKPKFQQMRRQAAAESM</sequence>
<protein>
    <submittedName>
        <fullName evidence="7">Cytochrome c oxidase assembly protein</fullName>
    </submittedName>
</protein>
<dbReference type="EMBL" id="JAWJAY010000004">
    <property type="protein sequence ID" value="MDV2886689.1"/>
    <property type="molecule type" value="Genomic_DNA"/>
</dbReference>
<dbReference type="AlphaFoldDB" id="A0AAJ2NQP5"/>
<evidence type="ECO:0000256" key="3">
    <source>
        <dbReference type="ARBA" id="ARBA00022692"/>
    </source>
</evidence>
<evidence type="ECO:0000256" key="1">
    <source>
        <dbReference type="ARBA" id="ARBA00004651"/>
    </source>
</evidence>
<evidence type="ECO:0000256" key="4">
    <source>
        <dbReference type="ARBA" id="ARBA00022989"/>
    </source>
</evidence>
<feature type="transmembrane region" description="Helical" evidence="6">
    <location>
        <begin position="238"/>
        <end position="259"/>
    </location>
</feature>
<dbReference type="RefSeq" id="WP_323467333.1">
    <property type="nucleotide sequence ID" value="NZ_CP144224.1"/>
</dbReference>
<dbReference type="GO" id="GO:0005886">
    <property type="term" value="C:plasma membrane"/>
    <property type="evidence" value="ECO:0007669"/>
    <property type="project" value="UniProtKB-SubCell"/>
</dbReference>
<evidence type="ECO:0000256" key="6">
    <source>
        <dbReference type="SAM" id="Phobius"/>
    </source>
</evidence>
<feature type="transmembrane region" description="Helical" evidence="6">
    <location>
        <begin position="163"/>
        <end position="187"/>
    </location>
</feature>
<feature type="transmembrane region" description="Helical" evidence="6">
    <location>
        <begin position="130"/>
        <end position="151"/>
    </location>
</feature>
<feature type="transmembrane region" description="Helical" evidence="6">
    <location>
        <begin position="24"/>
        <end position="44"/>
    </location>
</feature>
<keyword evidence="4 6" id="KW-1133">Transmembrane helix</keyword>
<evidence type="ECO:0000313" key="7">
    <source>
        <dbReference type="EMBL" id="MDV2886689.1"/>
    </source>
</evidence>
<dbReference type="Pfam" id="PF09678">
    <property type="entry name" value="Caa3_CtaG"/>
    <property type="match status" value="1"/>
</dbReference>
<feature type="transmembrane region" description="Helical" evidence="6">
    <location>
        <begin position="56"/>
        <end position="78"/>
    </location>
</feature>
<comment type="caution">
    <text evidence="7">The sequence shown here is derived from an EMBL/GenBank/DDBJ whole genome shotgun (WGS) entry which is preliminary data.</text>
</comment>
<keyword evidence="3 6" id="KW-0812">Transmembrane</keyword>
<reference evidence="7" key="1">
    <citation type="submission" date="2023-10" db="EMBL/GenBank/DDBJ databases">
        <title>Screening of Alkalihalophilus pseudofirmusBZ-TG-HK211 and Its Alleviation of Salt Stress on Rapeseed Growth.</title>
        <authorList>
            <person name="Zhao B."/>
            <person name="Guo T."/>
        </authorList>
    </citation>
    <scope>NUCLEOTIDE SEQUENCE</scope>
    <source>
        <strain evidence="7">BZ-TG-HK211</strain>
    </source>
</reference>
<accession>A0AAJ2NQP5</accession>
<keyword evidence="2" id="KW-1003">Cell membrane</keyword>
<evidence type="ECO:0000313" key="8">
    <source>
        <dbReference type="Proteomes" id="UP001285636"/>
    </source>
</evidence>
<organism evidence="7 8">
    <name type="scientific">Alkalihalophilus pseudofirmus</name>
    <name type="common">Bacillus pseudofirmus</name>
    <dbReference type="NCBI Taxonomy" id="79885"/>
    <lineage>
        <taxon>Bacteria</taxon>
        <taxon>Bacillati</taxon>
        <taxon>Bacillota</taxon>
        <taxon>Bacilli</taxon>
        <taxon>Bacillales</taxon>
        <taxon>Bacillaceae</taxon>
        <taxon>Alkalihalophilus</taxon>
    </lineage>
</organism>
<dbReference type="Proteomes" id="UP001285636">
    <property type="component" value="Unassembled WGS sequence"/>
</dbReference>
<keyword evidence="5 6" id="KW-0472">Membrane</keyword>
<feature type="transmembrane region" description="Helical" evidence="6">
    <location>
        <begin position="196"/>
        <end position="218"/>
    </location>
</feature>
<evidence type="ECO:0000256" key="5">
    <source>
        <dbReference type="ARBA" id="ARBA00023136"/>
    </source>
</evidence>
<dbReference type="InterPro" id="IPR019108">
    <property type="entry name" value="Caa3_assmbl_CtaG-rel"/>
</dbReference>
<proteinExistence type="predicted"/>
<feature type="transmembrane region" description="Helical" evidence="6">
    <location>
        <begin position="90"/>
        <end position="110"/>
    </location>
</feature>
<name>A0AAJ2NQP5_ALKPS</name>